<gene>
    <name evidence="2" type="ORF">ACAOBT_LOCUS5226</name>
</gene>
<name>A0A9P0JYC3_ACAOB</name>
<accession>A0A9P0JYC3</accession>
<feature type="compositionally biased region" description="Basic residues" evidence="1">
    <location>
        <begin position="129"/>
        <end position="142"/>
    </location>
</feature>
<evidence type="ECO:0000313" key="3">
    <source>
        <dbReference type="Proteomes" id="UP001152888"/>
    </source>
</evidence>
<proteinExistence type="predicted"/>
<dbReference type="Proteomes" id="UP001152888">
    <property type="component" value="Unassembled WGS sequence"/>
</dbReference>
<dbReference type="OrthoDB" id="6772539at2759"/>
<evidence type="ECO:0000313" key="2">
    <source>
        <dbReference type="EMBL" id="CAH1963492.1"/>
    </source>
</evidence>
<sequence>MEKVVEQLIQVAAKKGLKINEEKSKFMRIGTCQAETRLEITNPNKTKMAIKVRLLASRHVVNNRCKNETPQSLKTRQLPGKKQDSFYTSDNNAEGLRSQKAPLRQKENGNSPKTNRNAAKQFKIDKSALSRRRTRSLGKQGRKTSLTKEMEVDLSDKIKIMAKWGFALTKLEIQAIVQTYVQENHLTTQFKEGKPGKDWFKNFCKRNRLSQKNAKTQVYYVAQMLKVFESDVEVKYLRRKGFKFIFPAIEEKYFIDKSDIEMKLPQPEIEMSSYELLRYCKVATGYGFVITLMLLAVGRAIRVLRKWLEILENAFSSLNSILRATYFPENSIQGVVLFPTSPIYENTDQTKNNVQDRNRWALIALPWQEPQESPAFLCNYFCYSLVLLRIFGLFWMQLILKPQQNVQQQLKNFHCAVLTTAAVGALSSYSWNDKVIKTQTVLRLPSNAFLRLAEQFQKVFHLDVDPGWSTIYVPRGKANHVLNAERIEDTMILNGIFLLVVDELTSKECLKYQKTESRMRQIPWWTENNHLPETYIRKKIVREAI</sequence>
<comment type="caution">
    <text evidence="2">The sequence shown here is derived from an EMBL/GenBank/DDBJ whole genome shotgun (WGS) entry which is preliminary data.</text>
</comment>
<feature type="compositionally biased region" description="Polar residues" evidence="1">
    <location>
        <begin position="108"/>
        <end position="118"/>
    </location>
</feature>
<keyword evidence="3" id="KW-1185">Reference proteome</keyword>
<dbReference type="EMBL" id="CAKOFQ010006708">
    <property type="protein sequence ID" value="CAH1963492.1"/>
    <property type="molecule type" value="Genomic_DNA"/>
</dbReference>
<evidence type="ECO:0008006" key="4">
    <source>
        <dbReference type="Google" id="ProtNLM"/>
    </source>
</evidence>
<evidence type="ECO:0000256" key="1">
    <source>
        <dbReference type="SAM" id="MobiDB-lite"/>
    </source>
</evidence>
<feature type="region of interest" description="Disordered" evidence="1">
    <location>
        <begin position="65"/>
        <end position="145"/>
    </location>
</feature>
<dbReference type="AlphaFoldDB" id="A0A9P0JYC3"/>
<reference evidence="2" key="1">
    <citation type="submission" date="2022-03" db="EMBL/GenBank/DDBJ databases">
        <authorList>
            <person name="Sayadi A."/>
        </authorList>
    </citation>
    <scope>NUCLEOTIDE SEQUENCE</scope>
</reference>
<organism evidence="2 3">
    <name type="scientific">Acanthoscelides obtectus</name>
    <name type="common">Bean weevil</name>
    <name type="synonym">Bruchus obtectus</name>
    <dbReference type="NCBI Taxonomy" id="200917"/>
    <lineage>
        <taxon>Eukaryota</taxon>
        <taxon>Metazoa</taxon>
        <taxon>Ecdysozoa</taxon>
        <taxon>Arthropoda</taxon>
        <taxon>Hexapoda</taxon>
        <taxon>Insecta</taxon>
        <taxon>Pterygota</taxon>
        <taxon>Neoptera</taxon>
        <taxon>Endopterygota</taxon>
        <taxon>Coleoptera</taxon>
        <taxon>Polyphaga</taxon>
        <taxon>Cucujiformia</taxon>
        <taxon>Chrysomeloidea</taxon>
        <taxon>Chrysomelidae</taxon>
        <taxon>Bruchinae</taxon>
        <taxon>Bruchini</taxon>
        <taxon>Acanthoscelides</taxon>
    </lineage>
</organism>
<protein>
    <recommendedName>
        <fullName evidence="4">HTH CENPB-type domain-containing protein</fullName>
    </recommendedName>
</protein>